<organism evidence="2 3">
    <name type="scientific">Cystobacter fuscus</name>
    <dbReference type="NCBI Taxonomy" id="43"/>
    <lineage>
        <taxon>Bacteria</taxon>
        <taxon>Pseudomonadati</taxon>
        <taxon>Myxococcota</taxon>
        <taxon>Myxococcia</taxon>
        <taxon>Myxococcales</taxon>
        <taxon>Cystobacterineae</taxon>
        <taxon>Archangiaceae</taxon>
        <taxon>Cystobacter</taxon>
    </lineage>
</organism>
<dbReference type="Proteomes" id="UP000217257">
    <property type="component" value="Chromosome"/>
</dbReference>
<gene>
    <name evidence="2" type="ORF">CYFUS_007224</name>
</gene>
<dbReference type="EMBL" id="CP022098">
    <property type="protein sequence ID" value="ATB41754.1"/>
    <property type="molecule type" value="Genomic_DNA"/>
</dbReference>
<protein>
    <recommendedName>
        <fullName evidence="1">Restriction endonuclease type IV Mrr domain-containing protein</fullName>
    </recommendedName>
</protein>
<dbReference type="InterPro" id="IPR007560">
    <property type="entry name" value="Restrct_endonuc_IV_Mrr"/>
</dbReference>
<dbReference type="SUPFAM" id="SSF52980">
    <property type="entry name" value="Restriction endonuclease-like"/>
    <property type="match status" value="1"/>
</dbReference>
<feature type="domain" description="Restriction endonuclease type IV Mrr" evidence="1">
    <location>
        <begin position="75"/>
        <end position="146"/>
    </location>
</feature>
<evidence type="ECO:0000313" key="3">
    <source>
        <dbReference type="Proteomes" id="UP000217257"/>
    </source>
</evidence>
<evidence type="ECO:0000313" key="2">
    <source>
        <dbReference type="EMBL" id="ATB41754.1"/>
    </source>
</evidence>
<name>A0A250JCW3_9BACT</name>
<dbReference type="GO" id="GO:0009307">
    <property type="term" value="P:DNA restriction-modification system"/>
    <property type="evidence" value="ECO:0007669"/>
    <property type="project" value="InterPro"/>
</dbReference>
<dbReference type="AlphaFoldDB" id="A0A250JCW3"/>
<accession>A0A250JCW3</accession>
<dbReference type="InterPro" id="IPR011335">
    <property type="entry name" value="Restrct_endonuc-II-like"/>
</dbReference>
<proteinExistence type="predicted"/>
<dbReference type="GO" id="GO:0003677">
    <property type="term" value="F:DNA binding"/>
    <property type="evidence" value="ECO:0007669"/>
    <property type="project" value="InterPro"/>
</dbReference>
<dbReference type="InterPro" id="IPR011856">
    <property type="entry name" value="tRNA_endonuc-like_dom_sf"/>
</dbReference>
<dbReference type="Pfam" id="PF04471">
    <property type="entry name" value="Mrr_cat"/>
    <property type="match status" value="1"/>
</dbReference>
<dbReference type="KEGG" id="cfus:CYFUS_007224"/>
<sequence length="278" mass="31758">MRTASCRQSCPLDVPKTPKISNEVRRVPRQYDQIMDWKRYERAIVEKFRREFPPPHFWVEPSGKDNYHFTGRHSGEKRQLDVAVFRRGADAPFLVVDAKRWRTPIDIGNVESFISFVDDVGAEIGVLITSSRFTKAAPRRAAGAPVSIQLEVVGAEEALAWDWLGLGRIIFPQDWAYHLHLGQALRSLEEGGSPDIISEALEEVPFEEWEAAVNFAIGQQLSEARLYLEWVATMHHDDGWRFNAARHLAEIGFLTESIRRRVIELEADPEARALITEL</sequence>
<dbReference type="Gene3D" id="3.40.1350.10">
    <property type="match status" value="1"/>
</dbReference>
<reference evidence="2 3" key="1">
    <citation type="submission" date="2017-06" db="EMBL/GenBank/DDBJ databases">
        <title>Sequencing and comparative analysis of myxobacterial genomes.</title>
        <authorList>
            <person name="Rupp O."/>
            <person name="Goesmann A."/>
            <person name="Sogaard-Andersen L."/>
        </authorList>
    </citation>
    <scope>NUCLEOTIDE SEQUENCE [LARGE SCALE GENOMIC DNA]</scope>
    <source>
        <strain evidence="2 3">DSM 52655</strain>
    </source>
</reference>
<dbReference type="GO" id="GO:0004519">
    <property type="term" value="F:endonuclease activity"/>
    <property type="evidence" value="ECO:0007669"/>
    <property type="project" value="InterPro"/>
</dbReference>
<evidence type="ECO:0000259" key="1">
    <source>
        <dbReference type="Pfam" id="PF04471"/>
    </source>
</evidence>